<accession>A0A935T9B4</accession>
<feature type="domain" description="Inactive STAND" evidence="2">
    <location>
        <begin position="214"/>
        <end position="364"/>
    </location>
</feature>
<evidence type="ECO:0000259" key="2">
    <source>
        <dbReference type="Pfam" id="PF19995"/>
    </source>
</evidence>
<dbReference type="EMBL" id="JADJOT010000006">
    <property type="protein sequence ID" value="MBK7953649.1"/>
    <property type="molecule type" value="Genomic_DNA"/>
</dbReference>
<evidence type="ECO:0000313" key="4">
    <source>
        <dbReference type="Proteomes" id="UP000706151"/>
    </source>
</evidence>
<protein>
    <submittedName>
        <fullName evidence="3">DUF4062 domain-containing protein</fullName>
    </submittedName>
</protein>
<gene>
    <name evidence="3" type="ORF">IPK02_06600</name>
</gene>
<dbReference type="Pfam" id="PF19995">
    <property type="entry name" value="iSTAND"/>
    <property type="match status" value="1"/>
</dbReference>
<reference evidence="3 4" key="1">
    <citation type="submission" date="2020-10" db="EMBL/GenBank/DDBJ databases">
        <title>Connecting structure to function with the recovery of over 1000 high-quality activated sludge metagenome-assembled genomes encoding full-length rRNA genes using long-read sequencing.</title>
        <authorList>
            <person name="Singleton C.M."/>
            <person name="Petriglieri F."/>
            <person name="Kristensen J.M."/>
            <person name="Kirkegaard R.H."/>
            <person name="Michaelsen T.Y."/>
            <person name="Andersen M.H."/>
            <person name="Karst S.M."/>
            <person name="Dueholm M.S."/>
            <person name="Nielsen P.H."/>
            <person name="Albertsen M."/>
        </authorList>
    </citation>
    <scope>NUCLEOTIDE SEQUENCE [LARGE SCALE GENOMIC DNA]</scope>
    <source>
        <strain evidence="3">Fred_18-Q3-R57-64_BAT3C.720</strain>
    </source>
</reference>
<name>A0A935T9B4_9PROT</name>
<dbReference type="Pfam" id="PF13271">
    <property type="entry name" value="DUF4062"/>
    <property type="match status" value="1"/>
</dbReference>
<dbReference type="AlphaFoldDB" id="A0A935T9B4"/>
<evidence type="ECO:0000259" key="1">
    <source>
        <dbReference type="Pfam" id="PF13271"/>
    </source>
</evidence>
<evidence type="ECO:0000313" key="3">
    <source>
        <dbReference type="EMBL" id="MBK7953649.1"/>
    </source>
</evidence>
<feature type="domain" description="DUF4062" evidence="1">
    <location>
        <begin position="15"/>
        <end position="99"/>
    </location>
</feature>
<organism evidence="3 4">
    <name type="scientific">Candidatus Accumulibacter affinis</name>
    <dbReference type="NCBI Taxonomy" id="2954384"/>
    <lineage>
        <taxon>Bacteria</taxon>
        <taxon>Pseudomonadati</taxon>
        <taxon>Pseudomonadota</taxon>
        <taxon>Betaproteobacteria</taxon>
        <taxon>Candidatus Accumulibacter</taxon>
    </lineage>
</organism>
<dbReference type="Proteomes" id="UP000706151">
    <property type="component" value="Unassembled WGS sequence"/>
</dbReference>
<comment type="caution">
    <text evidence="3">The sequence shown here is derived from an EMBL/GenBank/DDBJ whole genome shotgun (WGS) entry which is preliminary data.</text>
</comment>
<dbReference type="InterPro" id="IPR045475">
    <property type="entry name" value="iSTAND"/>
</dbReference>
<dbReference type="InterPro" id="IPR025139">
    <property type="entry name" value="DUF4062"/>
</dbReference>
<sequence length="457" mass="51905">MPPVPHENDISEIAQIFLSATAQDCRKYREAVRDVVQDNVPQAKIFLQEDWAEGGHFVVDICRQRVRTCDAYMGLFGHRYGWKPPGHSHSITALEFAWAVERWPQRAVPIFILLPEKGSEADVQLHDWASPYIERECPDEASRRQHDQEQQDFLDLVSAWAAEDGRMLIFYASGGQLREKALSTIQNWNLAVLRQARTGHHKRVGDIPAADLGRLGRDEQRRALSNALDAFRERSGQRAIAFLVHGAENHGQREFTEFLYRWDDEWEDYPVYCGQPAEVNSIPSLICWACGQLQQPLIGGANIDALAEVLAARLARCSLVFVLRTAGRHAERLATFQSQFWQPLLVELARRAPRVQGRLYWFVIDHEPLPGKASASIRSAALRADDIDYRQLLALPALGEINSRQVRIWLKELKSSAGITLDEVRRKEISEYATAADGNPPNVYDRLAREGFWAHAT</sequence>
<proteinExistence type="predicted"/>